<dbReference type="InterPro" id="IPR027417">
    <property type="entry name" value="P-loop_NTPase"/>
</dbReference>
<evidence type="ECO:0000256" key="1">
    <source>
        <dbReference type="ARBA" id="ARBA00008894"/>
    </source>
</evidence>
<evidence type="ECO:0000313" key="11">
    <source>
        <dbReference type="Proteomes" id="UP000594261"/>
    </source>
</evidence>
<dbReference type="Gene3D" id="3.80.10.10">
    <property type="entry name" value="Ribonuclease Inhibitor"/>
    <property type="match status" value="1"/>
</dbReference>
<comment type="similarity">
    <text evidence="1">Belongs to the disease resistance NB-LRR family.</text>
</comment>
<dbReference type="InterPro" id="IPR032675">
    <property type="entry name" value="LRR_dom_sf"/>
</dbReference>
<keyword evidence="11" id="KW-1185">Reference proteome</keyword>
<dbReference type="SUPFAM" id="SSF52058">
    <property type="entry name" value="L domain-like"/>
    <property type="match status" value="1"/>
</dbReference>
<dbReference type="Gene3D" id="1.10.8.430">
    <property type="entry name" value="Helical domain of apoptotic protease-activating factors"/>
    <property type="match status" value="1"/>
</dbReference>
<evidence type="ECO:0000256" key="5">
    <source>
        <dbReference type="ARBA" id="ARBA00022840"/>
    </source>
</evidence>
<name>A0A7N2N8B2_QUELO</name>
<dbReference type="Pfam" id="PF23247">
    <property type="entry name" value="LRR_RPS2"/>
    <property type="match status" value="1"/>
</dbReference>
<dbReference type="PANTHER" id="PTHR33463">
    <property type="entry name" value="NB-ARC DOMAIN-CONTAINING PROTEIN-RELATED"/>
    <property type="match status" value="1"/>
</dbReference>
<dbReference type="Proteomes" id="UP000594261">
    <property type="component" value="Unassembled WGS sequence"/>
</dbReference>
<sequence length="998" mass="114429">MMESVATEVTGNVATSTVNYVLGYLKRKYGYVSNLKENWAKLEKEKGYLCDKEADVTNNLEKDEETMEETAECKTWLKEVKDMKAKLEELRKKDDNISRCFCGLCPFHSLLKLGKDVVTYTTEVTALCDRQQKINIMVKREKAPPIRVRMKHPKKIDDVPSLNDHVEKLLKWLKGDNFKRLRIWGLPGVGKTTIMKNLNNRVRETQQFDIVLFVDVSEAKSMGEEMREVMREEIQEQLVKRLQLGAQSDQIPDEISKNLVDQRYLLLLDGVYSEIDLNDIGIHDNHELGKVVFATRYRNVYRSSTDEEINITRLSENDGQNLFKKLLGDIEVDQPDSQPIVKGILRECGGMPQVIMIIANMLRDMLIDENYLASWRDVLCQLQVPSTDPMGEMEEVYKAFKTVYDRLNRDCQPCLRYWTIFPPDYEVHEDYMTECWKAEQFLARAETLGNARDRGQRIFYELEDKSLLEKGRKARHFKMPFFLQRMAVRIRDQEEEDSKFLVGEGGKILEGEELLEKWESAQRVSLIRQKFTLPQKLASDKTLTLLLQKNPNLTEIPESFFESMCNLRILDLCNTGIMSMPPSISNLKNLRLLYLNNCGHIVELPPNLQQLKSLEILDLRNTGILTLPKEIGQLTGLKCLRVSFKKNCSCSNGINGQPLLMIPCNVIASLSSLEELSIDVNYKNKIWNQIVDTVAGEVAKLKKLASLCFYFPELTCFEAFTEARNRNYMEQEDHGLRSFRIVVGNHNMDNFLGFDFFGYTTERHLRFATGGVIPNAFSNVLKQGYSLELLGHHSAKNLSVIGAANLEGLKACTIEECDEMESIIGGESGDIVTGALQKLHLINLPKLVSICEDLNESRSLNKITTLTLQGCPRLKRLFPQALVQLLCNLKDLQVKDCSKIEEIIEGGSIVEIGALPKLKNVVLCKLPRLFRICEDVSFEWLSLETMKIQNCPDLKHLPFSMENATRLRVIECTENWWSQLVWPDDSVQDRLKGLRSFT</sequence>
<evidence type="ECO:0000256" key="2">
    <source>
        <dbReference type="ARBA" id="ARBA00022737"/>
    </source>
</evidence>
<dbReference type="InterPro" id="IPR042197">
    <property type="entry name" value="Apaf_helical"/>
</dbReference>
<evidence type="ECO:0000256" key="4">
    <source>
        <dbReference type="ARBA" id="ARBA00022821"/>
    </source>
</evidence>
<evidence type="ECO:0000313" key="10">
    <source>
        <dbReference type="EnsemblPlants" id="QL93p1902_0089:mrna:CDS:1"/>
    </source>
</evidence>
<dbReference type="AlphaFoldDB" id="A0A7N2N8B2"/>
<dbReference type="InParanoid" id="A0A7N2N8B2"/>
<dbReference type="Pfam" id="PF23559">
    <property type="entry name" value="WHD_DRP"/>
    <property type="match status" value="1"/>
</dbReference>
<dbReference type="InterPro" id="IPR055414">
    <property type="entry name" value="LRR_R13L4/SHOC2-like"/>
</dbReference>
<evidence type="ECO:0000259" key="9">
    <source>
        <dbReference type="Pfam" id="PF23598"/>
    </source>
</evidence>
<dbReference type="InterPro" id="IPR050905">
    <property type="entry name" value="Plant_NBS-LRR"/>
</dbReference>
<protein>
    <submittedName>
        <fullName evidence="10">Uncharacterized protein</fullName>
    </submittedName>
</protein>
<dbReference type="Pfam" id="PF00931">
    <property type="entry name" value="NB-ARC"/>
    <property type="match status" value="1"/>
</dbReference>
<dbReference type="Gene3D" id="3.40.50.300">
    <property type="entry name" value="P-loop containing nucleotide triphosphate hydrolases"/>
    <property type="match status" value="1"/>
</dbReference>
<dbReference type="InterPro" id="IPR057135">
    <property type="entry name" value="At4g27190-like_LRR"/>
</dbReference>
<dbReference type="InterPro" id="IPR058922">
    <property type="entry name" value="WHD_DRP"/>
</dbReference>
<dbReference type="PRINTS" id="PR00364">
    <property type="entry name" value="DISEASERSIST"/>
</dbReference>
<feature type="domain" description="NB-ARC" evidence="6">
    <location>
        <begin position="163"/>
        <end position="326"/>
    </location>
</feature>
<organism evidence="10 11">
    <name type="scientific">Quercus lobata</name>
    <name type="common">Valley oak</name>
    <dbReference type="NCBI Taxonomy" id="97700"/>
    <lineage>
        <taxon>Eukaryota</taxon>
        <taxon>Viridiplantae</taxon>
        <taxon>Streptophyta</taxon>
        <taxon>Embryophyta</taxon>
        <taxon>Tracheophyta</taxon>
        <taxon>Spermatophyta</taxon>
        <taxon>Magnoliopsida</taxon>
        <taxon>eudicotyledons</taxon>
        <taxon>Gunneridae</taxon>
        <taxon>Pentapetalae</taxon>
        <taxon>rosids</taxon>
        <taxon>fabids</taxon>
        <taxon>Fagales</taxon>
        <taxon>Fagaceae</taxon>
        <taxon>Quercus</taxon>
    </lineage>
</organism>
<dbReference type="SUPFAM" id="SSF52540">
    <property type="entry name" value="P-loop containing nucleoside triphosphate hydrolases"/>
    <property type="match status" value="1"/>
</dbReference>
<keyword evidence="5" id="KW-0067">ATP-binding</keyword>
<proteinExistence type="inferred from homology"/>
<dbReference type="InterPro" id="IPR002182">
    <property type="entry name" value="NB-ARC"/>
</dbReference>
<keyword evidence="4" id="KW-0611">Plant defense</keyword>
<dbReference type="GO" id="GO:0005524">
    <property type="term" value="F:ATP binding"/>
    <property type="evidence" value="ECO:0007669"/>
    <property type="project" value="UniProtKB-KW"/>
</dbReference>
<evidence type="ECO:0000259" key="6">
    <source>
        <dbReference type="Pfam" id="PF00931"/>
    </source>
</evidence>
<feature type="domain" description="Disease resistance protein winged helix" evidence="8">
    <location>
        <begin position="420"/>
        <end position="479"/>
    </location>
</feature>
<dbReference type="Pfam" id="PF23598">
    <property type="entry name" value="LRR_14"/>
    <property type="match status" value="1"/>
</dbReference>
<dbReference type="EnsemblPlants" id="QL93p1902_0089:mrna">
    <property type="protein sequence ID" value="QL93p1902_0089:mrna:CDS:1"/>
    <property type="gene ID" value="QL93p1902_0089"/>
</dbReference>
<feature type="domain" description="Disease resistance R13L4/SHOC-2-like LRR" evidence="9">
    <location>
        <begin position="563"/>
        <end position="714"/>
    </location>
</feature>
<evidence type="ECO:0000256" key="3">
    <source>
        <dbReference type="ARBA" id="ARBA00022741"/>
    </source>
</evidence>
<dbReference type="GO" id="GO:0006952">
    <property type="term" value="P:defense response"/>
    <property type="evidence" value="ECO:0007669"/>
    <property type="project" value="UniProtKB-KW"/>
</dbReference>
<dbReference type="GO" id="GO:0043531">
    <property type="term" value="F:ADP binding"/>
    <property type="evidence" value="ECO:0007669"/>
    <property type="project" value="InterPro"/>
</dbReference>
<evidence type="ECO:0000259" key="7">
    <source>
        <dbReference type="Pfam" id="PF23247"/>
    </source>
</evidence>
<feature type="domain" description="Disease resistance protein At4g27190-like leucine-rich repeats" evidence="7">
    <location>
        <begin position="856"/>
        <end position="967"/>
    </location>
</feature>
<dbReference type="Gramene" id="QL93p1902_0089:mrna">
    <property type="protein sequence ID" value="QL93p1902_0089:mrna:CDS:1"/>
    <property type="gene ID" value="QL93p1902_0089"/>
</dbReference>
<dbReference type="PANTHER" id="PTHR33463:SF186">
    <property type="entry name" value="NB-ARC DOMAIN-CONTAINING PROTEIN"/>
    <property type="match status" value="1"/>
</dbReference>
<keyword evidence="2" id="KW-0677">Repeat</keyword>
<evidence type="ECO:0000259" key="8">
    <source>
        <dbReference type="Pfam" id="PF23559"/>
    </source>
</evidence>
<keyword evidence="3" id="KW-0547">Nucleotide-binding</keyword>
<reference evidence="10" key="1">
    <citation type="submission" date="2021-01" db="UniProtKB">
        <authorList>
            <consortium name="EnsemblPlants"/>
        </authorList>
    </citation>
    <scope>IDENTIFICATION</scope>
</reference>
<accession>A0A7N2N8B2</accession>